<dbReference type="GO" id="GO:0006826">
    <property type="term" value="P:iron ion transport"/>
    <property type="evidence" value="ECO:0007669"/>
    <property type="project" value="UniProtKB-KW"/>
</dbReference>
<sequence length="347" mass="37364">MLEVTSLCKTYGDFEFGPVDLRVDDEVLSVLGPSGSGKTTLLSLIAGIVEPDAGSISLNGSRLDGRSLQERRTGLVFQDGALFPHMTARENIGYAAPNPDRITKLASLLEITDILDRQPRTLSGGERQRVALARTLAADPDALLLDEPLSSLDAPIRRRLRGELHSLFDSLEIPVIYVTHDQRTAMALGDRTAIFRDGAIEQIGSPTTVVNRPATQFVARFTGNENLLEATVLEQDGNTAHLRVGAVDFRATTPEIEKAAVTICIHPSRVRLHAPDEAVDTRGENTVVGTIDNWLNEGDGYRIEISLDDAPATLTATIRPPAFDRLAIDAGSGVRITVPPGAVHVVG</sequence>
<evidence type="ECO:0000256" key="7">
    <source>
        <dbReference type="ARBA" id="ARBA00022840"/>
    </source>
</evidence>
<dbReference type="AlphaFoldDB" id="A0ABD5P0Y9"/>
<evidence type="ECO:0000256" key="2">
    <source>
        <dbReference type="ARBA" id="ARBA00022448"/>
    </source>
</evidence>
<dbReference type="InterPro" id="IPR013611">
    <property type="entry name" value="Transp-assoc_OB_typ2"/>
</dbReference>
<evidence type="ECO:0000256" key="4">
    <source>
        <dbReference type="ARBA" id="ARBA00022496"/>
    </source>
</evidence>
<keyword evidence="5" id="KW-0500">Molybdenum</keyword>
<dbReference type="PANTHER" id="PTHR42781">
    <property type="entry name" value="SPERMIDINE/PUTRESCINE IMPORT ATP-BINDING PROTEIN POTA"/>
    <property type="match status" value="1"/>
</dbReference>
<dbReference type="EC" id="7.3.2.6" evidence="13"/>
<evidence type="ECO:0000256" key="14">
    <source>
        <dbReference type="ARBA" id="ARBA00041133"/>
    </source>
</evidence>
<dbReference type="InterPro" id="IPR017871">
    <property type="entry name" value="ABC_transporter-like_CS"/>
</dbReference>
<dbReference type="CDD" id="cd03259">
    <property type="entry name" value="ABC_Carb_Solutes_like"/>
    <property type="match status" value="1"/>
</dbReference>
<comment type="caution">
    <text evidence="17">The sequence shown here is derived from an EMBL/GenBank/DDBJ whole genome shotgun (WGS) entry which is preliminary data.</text>
</comment>
<dbReference type="GeneID" id="71856541"/>
<dbReference type="GO" id="GO:0005886">
    <property type="term" value="C:plasma membrane"/>
    <property type="evidence" value="ECO:0007669"/>
    <property type="project" value="UniProtKB-SubCell"/>
</dbReference>
<evidence type="ECO:0000256" key="8">
    <source>
        <dbReference type="ARBA" id="ARBA00023004"/>
    </source>
</evidence>
<dbReference type="PROSITE" id="PS00211">
    <property type="entry name" value="ABC_TRANSPORTER_1"/>
    <property type="match status" value="1"/>
</dbReference>
<keyword evidence="7 17" id="KW-0067">ATP-binding</keyword>
<proteinExistence type="inferred from homology"/>
<evidence type="ECO:0000256" key="9">
    <source>
        <dbReference type="ARBA" id="ARBA00023065"/>
    </source>
</evidence>
<keyword evidence="9" id="KW-0406">Ion transport</keyword>
<dbReference type="GO" id="GO:0005524">
    <property type="term" value="F:ATP binding"/>
    <property type="evidence" value="ECO:0007669"/>
    <property type="project" value="UniProtKB-KW"/>
</dbReference>
<evidence type="ECO:0000259" key="16">
    <source>
        <dbReference type="PROSITE" id="PS50893"/>
    </source>
</evidence>
<dbReference type="InterPro" id="IPR003593">
    <property type="entry name" value="AAA+_ATPase"/>
</dbReference>
<evidence type="ECO:0000256" key="13">
    <source>
        <dbReference type="ARBA" id="ARBA00039025"/>
    </source>
</evidence>
<keyword evidence="2" id="KW-0813">Transport</keyword>
<keyword evidence="10" id="KW-0472">Membrane</keyword>
<feature type="domain" description="ABC transporter" evidence="16">
    <location>
        <begin position="2"/>
        <end position="222"/>
    </location>
</feature>
<dbReference type="GO" id="GO:1901238">
    <property type="term" value="F:ABC-type tungstate transporter activity"/>
    <property type="evidence" value="ECO:0007669"/>
    <property type="project" value="UniProtKB-EC"/>
</dbReference>
<dbReference type="RefSeq" id="WP_246975732.1">
    <property type="nucleotide sequence ID" value="NZ_CP095398.1"/>
</dbReference>
<evidence type="ECO:0000256" key="3">
    <source>
        <dbReference type="ARBA" id="ARBA00022475"/>
    </source>
</evidence>
<dbReference type="PROSITE" id="PS50893">
    <property type="entry name" value="ABC_TRANSPORTER_2"/>
    <property type="match status" value="1"/>
</dbReference>
<comment type="subunit">
    <text evidence="12">The complex is composed of two ATP-binding proteins (WtpC), two transmembrane proteins (WtpB) and a solute-binding protein (WtpA).</text>
</comment>
<dbReference type="InterPro" id="IPR027417">
    <property type="entry name" value="P-loop_NTPase"/>
</dbReference>
<comment type="catalytic activity">
    <reaction evidence="15">
        <text>tungstate(in) + ATP + H2O = tungstate(out) + ADP + phosphate + H(+)</text>
        <dbReference type="Rhea" id="RHEA:35027"/>
        <dbReference type="ChEBI" id="CHEBI:15377"/>
        <dbReference type="ChEBI" id="CHEBI:15378"/>
        <dbReference type="ChEBI" id="CHEBI:30616"/>
        <dbReference type="ChEBI" id="CHEBI:43474"/>
        <dbReference type="ChEBI" id="CHEBI:46502"/>
        <dbReference type="ChEBI" id="CHEBI:456216"/>
        <dbReference type="EC" id="7.3.2.6"/>
    </reaction>
</comment>
<dbReference type="InterPro" id="IPR015853">
    <property type="entry name" value="ABC_transpr_FbpC"/>
</dbReference>
<comment type="similarity">
    <text evidence="11">Belongs to the ABC transporter superfamily. Sulfate/tungstate importer (TC 3.A.1.6) family.</text>
</comment>
<dbReference type="InterPro" id="IPR003439">
    <property type="entry name" value="ABC_transporter-like_ATP-bd"/>
</dbReference>
<accession>A0ABD5P0Y9</accession>
<keyword evidence="4" id="KW-0410">Iron transport</keyword>
<organism evidence="17 18">
    <name type="scientific">Natribaculum luteum</name>
    <dbReference type="NCBI Taxonomy" id="1586232"/>
    <lineage>
        <taxon>Archaea</taxon>
        <taxon>Methanobacteriati</taxon>
        <taxon>Methanobacteriota</taxon>
        <taxon>Stenosarchaea group</taxon>
        <taxon>Halobacteria</taxon>
        <taxon>Halobacteriales</taxon>
        <taxon>Natrialbaceae</taxon>
        <taxon>Natribaculum</taxon>
    </lineage>
</organism>
<keyword evidence="8" id="KW-0408">Iron</keyword>
<name>A0ABD5P0Y9_9EURY</name>
<keyword evidence="6" id="KW-0547">Nucleotide-binding</keyword>
<evidence type="ECO:0000256" key="15">
    <source>
        <dbReference type="ARBA" id="ARBA00047936"/>
    </source>
</evidence>
<dbReference type="Gene3D" id="3.40.50.300">
    <property type="entry name" value="P-loop containing nucleotide triphosphate hydrolases"/>
    <property type="match status" value="1"/>
</dbReference>
<dbReference type="InterPro" id="IPR050093">
    <property type="entry name" value="ABC_SmlMolc_Importer"/>
</dbReference>
<dbReference type="SUPFAM" id="SSF50331">
    <property type="entry name" value="MOP-like"/>
    <property type="match status" value="1"/>
</dbReference>
<evidence type="ECO:0000256" key="11">
    <source>
        <dbReference type="ARBA" id="ARBA00038307"/>
    </source>
</evidence>
<dbReference type="SUPFAM" id="SSF52540">
    <property type="entry name" value="P-loop containing nucleoside triphosphate hydrolases"/>
    <property type="match status" value="1"/>
</dbReference>
<dbReference type="SMART" id="SM00382">
    <property type="entry name" value="AAA"/>
    <property type="match status" value="1"/>
</dbReference>
<evidence type="ECO:0000256" key="12">
    <source>
        <dbReference type="ARBA" id="ARBA00038781"/>
    </source>
</evidence>
<reference evidence="17 18" key="1">
    <citation type="journal article" date="2014" name="Int. J. Syst. Evol. Microbiol.">
        <title>Complete genome sequence of Corynebacterium casei LMG S-19264T (=DSM 44701T), isolated from a smear-ripened cheese.</title>
        <authorList>
            <consortium name="US DOE Joint Genome Institute (JGI-PGF)"/>
            <person name="Walter F."/>
            <person name="Albersmeier A."/>
            <person name="Kalinowski J."/>
            <person name="Ruckert C."/>
        </authorList>
    </citation>
    <scope>NUCLEOTIDE SEQUENCE [LARGE SCALE GENOMIC DNA]</scope>
    <source>
        <strain evidence="17 18">IBRC-M 10912</strain>
    </source>
</reference>
<dbReference type="EMBL" id="JBHSDJ010000089">
    <property type="protein sequence ID" value="MFC4247689.1"/>
    <property type="molecule type" value="Genomic_DNA"/>
</dbReference>
<evidence type="ECO:0000256" key="6">
    <source>
        <dbReference type="ARBA" id="ARBA00022741"/>
    </source>
</evidence>
<dbReference type="Pfam" id="PF08402">
    <property type="entry name" value="TOBE_2"/>
    <property type="match status" value="1"/>
</dbReference>
<evidence type="ECO:0000256" key="1">
    <source>
        <dbReference type="ARBA" id="ARBA00004202"/>
    </source>
</evidence>
<comment type="subcellular location">
    <subcellularLocation>
        <location evidence="1">Cell membrane</location>
        <topology evidence="1">Peripheral membrane protein</topology>
    </subcellularLocation>
</comment>
<gene>
    <name evidence="17" type="ORF">ACFOZ7_12045</name>
</gene>
<dbReference type="InterPro" id="IPR008995">
    <property type="entry name" value="Mo/tungstate-bd_C_term_dom"/>
</dbReference>
<protein>
    <recommendedName>
        <fullName evidence="14">Molybdate/tungstate import ATP-binding protein WtpC</fullName>
        <ecNumber evidence="13">7.3.2.6</ecNumber>
    </recommendedName>
</protein>
<keyword evidence="3" id="KW-1003">Cell membrane</keyword>
<evidence type="ECO:0000313" key="18">
    <source>
        <dbReference type="Proteomes" id="UP001595821"/>
    </source>
</evidence>
<dbReference type="Proteomes" id="UP001595821">
    <property type="component" value="Unassembled WGS sequence"/>
</dbReference>
<dbReference type="Gene3D" id="2.40.50.100">
    <property type="match status" value="1"/>
</dbReference>
<dbReference type="PANTHER" id="PTHR42781:SF4">
    <property type="entry name" value="SPERMIDINE_PUTRESCINE IMPORT ATP-BINDING PROTEIN POTA"/>
    <property type="match status" value="1"/>
</dbReference>
<evidence type="ECO:0000313" key="17">
    <source>
        <dbReference type="EMBL" id="MFC4247689.1"/>
    </source>
</evidence>
<evidence type="ECO:0000256" key="10">
    <source>
        <dbReference type="ARBA" id="ARBA00023136"/>
    </source>
</evidence>
<evidence type="ECO:0000256" key="5">
    <source>
        <dbReference type="ARBA" id="ARBA00022505"/>
    </source>
</evidence>
<dbReference type="Pfam" id="PF00005">
    <property type="entry name" value="ABC_tran"/>
    <property type="match status" value="1"/>
</dbReference>